<keyword evidence="3" id="KW-1185">Reference proteome</keyword>
<accession>A0AAX6EQB0</accession>
<dbReference type="EMBL" id="JANAVB010035017">
    <property type="protein sequence ID" value="KAJ6806101.1"/>
    <property type="molecule type" value="Genomic_DNA"/>
</dbReference>
<protein>
    <submittedName>
        <fullName evidence="2">Vegetative cell wall protein gp1-like</fullName>
    </submittedName>
</protein>
<name>A0AAX6EQB0_IRIPA</name>
<reference evidence="2" key="2">
    <citation type="submission" date="2023-04" db="EMBL/GenBank/DDBJ databases">
        <authorList>
            <person name="Bruccoleri R.E."/>
            <person name="Oakeley E.J."/>
            <person name="Faust A.-M."/>
            <person name="Dessus-Babus S."/>
            <person name="Altorfer M."/>
            <person name="Burckhardt D."/>
            <person name="Oertli M."/>
            <person name="Naumann U."/>
            <person name="Petersen F."/>
            <person name="Wong J."/>
        </authorList>
    </citation>
    <scope>NUCLEOTIDE SEQUENCE</scope>
    <source>
        <strain evidence="2">GSM-AAB239-AS_SAM_17_03QT</strain>
        <tissue evidence="2">Leaf</tissue>
    </source>
</reference>
<dbReference type="Proteomes" id="UP001140949">
    <property type="component" value="Unassembled WGS sequence"/>
</dbReference>
<proteinExistence type="predicted"/>
<feature type="compositionally biased region" description="Basic and acidic residues" evidence="1">
    <location>
        <begin position="31"/>
        <end position="41"/>
    </location>
</feature>
<feature type="region of interest" description="Disordered" evidence="1">
    <location>
        <begin position="31"/>
        <end position="50"/>
    </location>
</feature>
<gene>
    <name evidence="2" type="ORF">M6B38_177000</name>
</gene>
<evidence type="ECO:0000313" key="3">
    <source>
        <dbReference type="Proteomes" id="UP001140949"/>
    </source>
</evidence>
<organism evidence="2 3">
    <name type="scientific">Iris pallida</name>
    <name type="common">Sweet iris</name>
    <dbReference type="NCBI Taxonomy" id="29817"/>
    <lineage>
        <taxon>Eukaryota</taxon>
        <taxon>Viridiplantae</taxon>
        <taxon>Streptophyta</taxon>
        <taxon>Embryophyta</taxon>
        <taxon>Tracheophyta</taxon>
        <taxon>Spermatophyta</taxon>
        <taxon>Magnoliopsida</taxon>
        <taxon>Liliopsida</taxon>
        <taxon>Asparagales</taxon>
        <taxon>Iridaceae</taxon>
        <taxon>Iridoideae</taxon>
        <taxon>Irideae</taxon>
        <taxon>Iris</taxon>
    </lineage>
</organism>
<feature type="region of interest" description="Disordered" evidence="1">
    <location>
        <begin position="1"/>
        <end position="24"/>
    </location>
</feature>
<sequence length="76" mass="8074">MAARELAEGRRSSGDARLAEAVGKARRLSEITGEARGRRPLSDAARSVGRLRGGSLRQRRWLQARNSSGEAGSGLG</sequence>
<comment type="caution">
    <text evidence="2">The sequence shown here is derived from an EMBL/GenBank/DDBJ whole genome shotgun (WGS) entry which is preliminary data.</text>
</comment>
<dbReference type="AlphaFoldDB" id="A0AAX6EQB0"/>
<evidence type="ECO:0000313" key="2">
    <source>
        <dbReference type="EMBL" id="KAJ6806101.1"/>
    </source>
</evidence>
<reference evidence="2" key="1">
    <citation type="journal article" date="2023" name="GigaByte">
        <title>Genome assembly of the bearded iris, Iris pallida Lam.</title>
        <authorList>
            <person name="Bruccoleri R.E."/>
            <person name="Oakeley E.J."/>
            <person name="Faust A.M.E."/>
            <person name="Altorfer M."/>
            <person name="Dessus-Babus S."/>
            <person name="Burckhardt D."/>
            <person name="Oertli M."/>
            <person name="Naumann U."/>
            <person name="Petersen F."/>
            <person name="Wong J."/>
        </authorList>
    </citation>
    <scope>NUCLEOTIDE SEQUENCE</scope>
    <source>
        <strain evidence="2">GSM-AAB239-AS_SAM_17_03QT</strain>
    </source>
</reference>
<feature type="compositionally biased region" description="Basic and acidic residues" evidence="1">
    <location>
        <begin position="1"/>
        <end position="18"/>
    </location>
</feature>
<evidence type="ECO:0000256" key="1">
    <source>
        <dbReference type="SAM" id="MobiDB-lite"/>
    </source>
</evidence>